<evidence type="ECO:0000256" key="4">
    <source>
        <dbReference type="ARBA" id="ARBA00035458"/>
    </source>
</evidence>
<dbReference type="EMBL" id="KB320710">
    <property type="protein sequence ID" value="ELW64829.1"/>
    <property type="molecule type" value="Genomic_DNA"/>
</dbReference>
<protein>
    <recommendedName>
        <fullName evidence="3">Small ribosomal subunit protein eS24</fullName>
    </recommendedName>
    <alternativeName>
        <fullName evidence="4">40S ribosomal protein S24</fullName>
    </alternativeName>
</protein>
<sequence>MTNGPLRRKHMVIAVLHRGKATAPKTEMQEQLAKTYKTTPDGIFVSGFRTHSGGGKTTGFGMIYDSLDYVKKMNRSIDFQDMAFRRRKRRQEHSERNARAEQNEDSHGPAKASVGAGKKSEE</sequence>
<accession>L9KQR8</accession>
<keyword evidence="2" id="KW-0687">Ribonucleoprotein</keyword>
<evidence type="ECO:0000256" key="1">
    <source>
        <dbReference type="ARBA" id="ARBA00022980"/>
    </source>
</evidence>
<dbReference type="InterPro" id="IPR012678">
    <property type="entry name" value="Ribosomal_uL23/eL15/eS24_sf"/>
</dbReference>
<dbReference type="SUPFAM" id="SSF54189">
    <property type="entry name" value="Ribosomal proteins S24e, L23 and L15e"/>
    <property type="match status" value="1"/>
</dbReference>
<dbReference type="InParanoid" id="L9KQR8"/>
<dbReference type="AlphaFoldDB" id="L9KQR8"/>
<dbReference type="InterPro" id="IPR001976">
    <property type="entry name" value="Ribosomal_eS24"/>
</dbReference>
<gene>
    <name evidence="6" type="ORF">TREES_T100003000</name>
</gene>
<dbReference type="Proteomes" id="UP000011518">
    <property type="component" value="Unassembled WGS sequence"/>
</dbReference>
<keyword evidence="7" id="KW-1185">Reference proteome</keyword>
<reference evidence="7" key="1">
    <citation type="submission" date="2012-07" db="EMBL/GenBank/DDBJ databases">
        <title>Genome of the Chinese tree shrew, a rising model animal genetically related to primates.</title>
        <authorList>
            <person name="Zhang G."/>
            <person name="Fan Y."/>
            <person name="Yao Y."/>
            <person name="Huang Z."/>
        </authorList>
    </citation>
    <scope>NUCLEOTIDE SEQUENCE [LARGE SCALE GENOMIC DNA]</scope>
</reference>
<name>L9KQR8_TUPCH</name>
<evidence type="ECO:0000313" key="7">
    <source>
        <dbReference type="Proteomes" id="UP000011518"/>
    </source>
</evidence>
<feature type="compositionally biased region" description="Basic and acidic residues" evidence="5">
    <location>
        <begin position="92"/>
        <end position="108"/>
    </location>
</feature>
<dbReference type="GO" id="GO:0044391">
    <property type="term" value="C:ribosomal subunit"/>
    <property type="evidence" value="ECO:0007669"/>
    <property type="project" value="UniProtKB-ARBA"/>
</dbReference>
<proteinExistence type="predicted"/>
<organism evidence="6 7">
    <name type="scientific">Tupaia chinensis</name>
    <name type="common">Chinese tree shrew</name>
    <name type="synonym">Tupaia belangeri chinensis</name>
    <dbReference type="NCBI Taxonomy" id="246437"/>
    <lineage>
        <taxon>Eukaryota</taxon>
        <taxon>Metazoa</taxon>
        <taxon>Chordata</taxon>
        <taxon>Craniata</taxon>
        <taxon>Vertebrata</taxon>
        <taxon>Euteleostomi</taxon>
        <taxon>Mammalia</taxon>
        <taxon>Eutheria</taxon>
        <taxon>Euarchontoglires</taxon>
        <taxon>Scandentia</taxon>
        <taxon>Tupaiidae</taxon>
        <taxon>Tupaia</taxon>
    </lineage>
</organism>
<evidence type="ECO:0000256" key="2">
    <source>
        <dbReference type="ARBA" id="ARBA00023274"/>
    </source>
</evidence>
<dbReference type="InterPro" id="IPR053709">
    <property type="entry name" value="eRP_eS24_sf"/>
</dbReference>
<dbReference type="GO" id="GO:0006412">
    <property type="term" value="P:translation"/>
    <property type="evidence" value="ECO:0007669"/>
    <property type="project" value="InterPro"/>
</dbReference>
<evidence type="ECO:0000256" key="3">
    <source>
        <dbReference type="ARBA" id="ARBA00035149"/>
    </source>
</evidence>
<reference evidence="7" key="2">
    <citation type="journal article" date="2013" name="Nat. Commun.">
        <title>Genome of the Chinese tree shrew.</title>
        <authorList>
            <person name="Fan Y."/>
            <person name="Huang Z.Y."/>
            <person name="Cao C.C."/>
            <person name="Chen C.S."/>
            <person name="Chen Y.X."/>
            <person name="Fan D.D."/>
            <person name="He J."/>
            <person name="Hou H.L."/>
            <person name="Hu L."/>
            <person name="Hu X.T."/>
            <person name="Jiang X.T."/>
            <person name="Lai R."/>
            <person name="Lang Y.S."/>
            <person name="Liang B."/>
            <person name="Liao S.G."/>
            <person name="Mu D."/>
            <person name="Ma Y.Y."/>
            <person name="Niu Y.Y."/>
            <person name="Sun X.Q."/>
            <person name="Xia J.Q."/>
            <person name="Xiao J."/>
            <person name="Xiong Z.Q."/>
            <person name="Xu L."/>
            <person name="Yang L."/>
            <person name="Zhang Y."/>
            <person name="Zhao W."/>
            <person name="Zhao X.D."/>
            <person name="Zheng Y.T."/>
            <person name="Zhou J.M."/>
            <person name="Zhu Y.B."/>
            <person name="Zhang G.J."/>
            <person name="Wang J."/>
            <person name="Yao Y.G."/>
        </authorList>
    </citation>
    <scope>NUCLEOTIDE SEQUENCE [LARGE SCALE GENOMIC DNA]</scope>
</reference>
<dbReference type="Gene3D" id="3.30.70.3370">
    <property type="match status" value="1"/>
</dbReference>
<feature type="region of interest" description="Disordered" evidence="5">
    <location>
        <begin position="86"/>
        <end position="122"/>
    </location>
</feature>
<dbReference type="PANTHER" id="PTHR10496">
    <property type="entry name" value="40S RIBOSOMAL PROTEIN S24"/>
    <property type="match status" value="1"/>
</dbReference>
<dbReference type="STRING" id="246437.L9KQR8"/>
<dbReference type="Pfam" id="PF01282">
    <property type="entry name" value="Ribosomal_S24e"/>
    <property type="match status" value="1"/>
</dbReference>
<evidence type="ECO:0000256" key="5">
    <source>
        <dbReference type="SAM" id="MobiDB-lite"/>
    </source>
</evidence>
<keyword evidence="1 6" id="KW-0689">Ribosomal protein</keyword>
<dbReference type="GO" id="GO:0003735">
    <property type="term" value="F:structural constituent of ribosome"/>
    <property type="evidence" value="ECO:0007669"/>
    <property type="project" value="InterPro"/>
</dbReference>
<evidence type="ECO:0000313" key="6">
    <source>
        <dbReference type="EMBL" id="ELW64829.1"/>
    </source>
</evidence>